<sequence length="528" mass="56457">MSQHIRIGVFIPCGAQFLDVACIDVLGVMSKEYFGAIFRAQPLLPTHLLDLAPDVSVYYITTPEQGNDIPMTSGAVLKATHVYTDEEVSPGKLDIVAVPGPDPSSKFTDDALHWLRQQAGTPGVDILCICTGILICASAGIVDGKRASGPRGMQDILSKKFPSMKLVGDSYRWVQDGNFWSSGGITNGNELVAAYARAERRWQKPVVEMGLMMTEVGDRGQFYGEGQSQFYFKFAWQLVKGWILSLMTGRQGKGSQAAVLPNATLYEVTHLGSNSPSINPIFTVDSITSFSGISEIGDDKYAIAGGSLEGLNGIEGSWGVWTVDFTHSCRPQLKEAIPLPGARFLNGLSSVPGYSDLAVVADSTNGVVYQVNVTSGDTKISQSFDEMKATAGNPFGIGINGLHMHKGYLYFTNLSTHTFYRVKVNSDGTTADGSQVEIVAKIASETLDDFAFGPGEEDTAWLATNTDGSIVAASLAGEMRVVAGGANSTTIPGDTSCQFGRGATDTDVLYVATSEGKVQAFDTSRFSW</sequence>
<dbReference type="SUPFAM" id="SSF63829">
    <property type="entry name" value="Calcium-dependent phosphotriesterase"/>
    <property type="match status" value="1"/>
</dbReference>
<dbReference type="Gene3D" id="2.120.10.30">
    <property type="entry name" value="TolB, C-terminal domain"/>
    <property type="match status" value="1"/>
</dbReference>
<evidence type="ECO:0000313" key="2">
    <source>
        <dbReference type="EMBL" id="OAA72953.1"/>
    </source>
</evidence>
<reference evidence="2 3" key="1">
    <citation type="journal article" date="2016" name="Genome Biol. Evol.">
        <title>Divergent and convergent evolution of fungal pathogenicity.</title>
        <authorList>
            <person name="Shang Y."/>
            <person name="Xiao G."/>
            <person name="Zheng P."/>
            <person name="Cen K."/>
            <person name="Zhan S."/>
            <person name="Wang C."/>
        </authorList>
    </citation>
    <scope>NUCLEOTIDE SEQUENCE [LARGE SCALE GENOMIC DNA]</scope>
    <source>
        <strain evidence="2 3">RCEF 1005</strain>
    </source>
</reference>
<protein>
    <submittedName>
        <fullName evidence="2">ThiJ/PfpI family protein</fullName>
    </submittedName>
</protein>
<evidence type="ECO:0000313" key="3">
    <source>
        <dbReference type="Proteomes" id="UP000076881"/>
    </source>
</evidence>
<dbReference type="PANTHER" id="PTHR42060">
    <property type="entry name" value="NHL REPEAT-CONTAINING PROTEIN-RELATED"/>
    <property type="match status" value="1"/>
</dbReference>
<dbReference type="InterPro" id="IPR029062">
    <property type="entry name" value="Class_I_gatase-like"/>
</dbReference>
<keyword evidence="3" id="KW-1185">Reference proteome</keyword>
<feature type="domain" description="DJ-1/PfpI" evidence="1">
    <location>
        <begin position="56"/>
        <end position="194"/>
    </location>
</feature>
<dbReference type="InterPro" id="IPR011042">
    <property type="entry name" value="6-blade_b-propeller_TolB-like"/>
</dbReference>
<dbReference type="InterPro" id="IPR052998">
    <property type="entry name" value="Hetero-Diels-Alderase-like"/>
</dbReference>
<dbReference type="PANTHER" id="PTHR42060:SF1">
    <property type="entry name" value="NHL REPEAT-CONTAINING PROTEIN"/>
    <property type="match status" value="1"/>
</dbReference>
<dbReference type="Pfam" id="PF01965">
    <property type="entry name" value="DJ-1_PfpI"/>
    <property type="match status" value="1"/>
</dbReference>
<evidence type="ECO:0000259" key="1">
    <source>
        <dbReference type="Pfam" id="PF01965"/>
    </source>
</evidence>
<dbReference type="Proteomes" id="UP000076881">
    <property type="component" value="Unassembled WGS sequence"/>
</dbReference>
<dbReference type="Gene3D" id="3.40.50.880">
    <property type="match status" value="1"/>
</dbReference>
<name>A0A168DSI6_CORDF</name>
<dbReference type="InterPro" id="IPR002818">
    <property type="entry name" value="DJ-1/PfpI"/>
</dbReference>
<proteinExistence type="predicted"/>
<dbReference type="SUPFAM" id="SSF52317">
    <property type="entry name" value="Class I glutamine amidotransferase-like"/>
    <property type="match status" value="1"/>
</dbReference>
<dbReference type="OrthoDB" id="543156at2759"/>
<dbReference type="AlphaFoldDB" id="A0A168DSI6"/>
<comment type="caution">
    <text evidence="2">The sequence shown here is derived from an EMBL/GenBank/DDBJ whole genome shotgun (WGS) entry which is preliminary data.</text>
</comment>
<gene>
    <name evidence="2" type="ORF">LEL_08737</name>
</gene>
<dbReference type="EMBL" id="AZHF01000007">
    <property type="protein sequence ID" value="OAA72953.1"/>
    <property type="molecule type" value="Genomic_DNA"/>
</dbReference>
<accession>A0A168DSI6</accession>
<organism evidence="2 3">
    <name type="scientific">Akanthomyces lecanii RCEF 1005</name>
    <dbReference type="NCBI Taxonomy" id="1081108"/>
    <lineage>
        <taxon>Eukaryota</taxon>
        <taxon>Fungi</taxon>
        <taxon>Dikarya</taxon>
        <taxon>Ascomycota</taxon>
        <taxon>Pezizomycotina</taxon>
        <taxon>Sordariomycetes</taxon>
        <taxon>Hypocreomycetidae</taxon>
        <taxon>Hypocreales</taxon>
        <taxon>Cordycipitaceae</taxon>
        <taxon>Akanthomyces</taxon>
        <taxon>Cordyceps confragosa</taxon>
    </lineage>
</organism>